<dbReference type="AlphaFoldDB" id="A0A2G5DML1"/>
<accession>A0A2G5DML1</accession>
<proteinExistence type="predicted"/>
<dbReference type="EMBL" id="KZ305034">
    <property type="protein sequence ID" value="PIA44758.1"/>
    <property type="molecule type" value="Genomic_DNA"/>
</dbReference>
<evidence type="ECO:0000313" key="1">
    <source>
        <dbReference type="EMBL" id="PIA44758.1"/>
    </source>
</evidence>
<protein>
    <submittedName>
        <fullName evidence="1">Uncharacterized protein</fullName>
    </submittedName>
</protein>
<reference evidence="1 2" key="1">
    <citation type="submission" date="2017-09" db="EMBL/GenBank/DDBJ databases">
        <title>WGS assembly of Aquilegia coerulea Goldsmith.</title>
        <authorList>
            <person name="Hodges S."/>
            <person name="Kramer E."/>
            <person name="Nordborg M."/>
            <person name="Tomkins J."/>
            <person name="Borevitz J."/>
            <person name="Derieg N."/>
            <person name="Yan J."/>
            <person name="Mihaltcheva S."/>
            <person name="Hayes R.D."/>
            <person name="Rokhsar D."/>
        </authorList>
    </citation>
    <scope>NUCLEOTIDE SEQUENCE [LARGE SCALE GENOMIC DNA]</scope>
    <source>
        <strain evidence="2">cv. Goldsmith</strain>
    </source>
</reference>
<organism evidence="1 2">
    <name type="scientific">Aquilegia coerulea</name>
    <name type="common">Rocky mountain columbine</name>
    <dbReference type="NCBI Taxonomy" id="218851"/>
    <lineage>
        <taxon>Eukaryota</taxon>
        <taxon>Viridiplantae</taxon>
        <taxon>Streptophyta</taxon>
        <taxon>Embryophyta</taxon>
        <taxon>Tracheophyta</taxon>
        <taxon>Spermatophyta</taxon>
        <taxon>Magnoliopsida</taxon>
        <taxon>Ranunculales</taxon>
        <taxon>Ranunculaceae</taxon>
        <taxon>Thalictroideae</taxon>
        <taxon>Aquilegia</taxon>
    </lineage>
</organism>
<sequence length="95" mass="10971">MGLGYQQEQLYPSLAGFPQLSITNSTLSSWKLRQRRVNGCKRWMAIFSLKLKERAKIRLQAEVVRKYMELLSMETVEEQFFDFGGSADPAHWGLA</sequence>
<keyword evidence="2" id="KW-1185">Reference proteome</keyword>
<dbReference type="Proteomes" id="UP000230069">
    <property type="component" value="Unassembled WGS sequence"/>
</dbReference>
<name>A0A2G5DML1_AQUCA</name>
<evidence type="ECO:0000313" key="2">
    <source>
        <dbReference type="Proteomes" id="UP000230069"/>
    </source>
</evidence>
<gene>
    <name evidence="1" type="ORF">AQUCO_01700390v1</name>
</gene>